<proteinExistence type="predicted"/>
<evidence type="ECO:0000313" key="5">
    <source>
        <dbReference type="Proteomes" id="UP001151699"/>
    </source>
</evidence>
<feature type="non-terminal residue" evidence="4">
    <location>
        <position position="1"/>
    </location>
</feature>
<dbReference type="GO" id="GO:0070920">
    <property type="term" value="P:regulation of regulatory ncRNA processing"/>
    <property type="evidence" value="ECO:0007669"/>
    <property type="project" value="TreeGrafter"/>
</dbReference>
<keyword evidence="5" id="KW-1185">Reference proteome</keyword>
<keyword evidence="1 2" id="KW-0694">RNA-binding</keyword>
<dbReference type="GO" id="GO:0016442">
    <property type="term" value="C:RISC complex"/>
    <property type="evidence" value="ECO:0007669"/>
    <property type="project" value="TreeGrafter"/>
</dbReference>
<reference evidence="4" key="1">
    <citation type="submission" date="2022-07" db="EMBL/GenBank/DDBJ databases">
        <authorList>
            <person name="Trinca V."/>
            <person name="Uliana J.V.C."/>
            <person name="Torres T.T."/>
            <person name="Ward R.J."/>
            <person name="Monesi N."/>
        </authorList>
    </citation>
    <scope>NUCLEOTIDE SEQUENCE</scope>
    <source>
        <strain evidence="4">HSMRA1968</strain>
        <tissue evidence="4">Whole embryos</tissue>
    </source>
</reference>
<sequence>MGAGKSKKEAKHAAAKSLIDKMTGASFNENNTSSANGNMDANNSSMGNPIGWLQELCMARRWPPPTYETELEVGLPHERQFTIACVVLKHREIGQGKSKKSAKRLAANKMWMKLQASPLDQGQINQVLDEDGNVEIRVVNILNRYSDLKDVRVPVLTTQHAGKVSQFHKSLKARFGKTLADLQTSCLNEKDINFVQFLQEIANEHQFEITYVDIEEKTYNGHCQCLVQLSTLPIASFSIRETHNRHYSISECFGYLAWQMATSELLKDKDLEQPLPVLQELHHTYNKIKNPDRMSISESTYPHIICLHCLSLIQQNLCKEQYVHVFVMNSKGIFPTMSHKVPDSVITGLYRLTPNRYIVCTMGGTIQDLTIEKDLNITAQEIECGVHFDKYSLNGILISNNQAYWALALYSRQPSDQFVLRQPTIISFCATSAAGLLGKLLSNESLCLTNYYDCAEMMRLIELTRGDLPDEYYQGNANPNETIDNYLYQLKIRLILCYARRVYFERQGRQVESDYLCYEFKYIQKMILAITYYKRLKHLISIENFNEMLPFQQLAGKTWRAHLYAYLEEETVLQDYIDARNTLKINFDILLAETAGFDTFPSEFCLHCDKEIEVNTLECPDQHEIPRCCVTLLQVPLGNRRVCRQCHAVALGQYVHIFVMNSKGDLPVISHRVPNLFITGLYRLTPNRYIVCTMGGTIQDLTVEKDLKITAQEIKCNVHFDKYSLNGILISNNQAYWALALYPRLPTDHLALRRPTIISFCTTSANEIMDKLLRNESLCLSNYYDCVEMIRLIEHRRGDLPEEYYKGNADRVETTDNYLYQLKIRSIACYARSAFYKRKTLTKDSNYLWHEFEYIRKMILAITYYKRLRYLMNIENFNDLLPFQKLAGKSWRAYLNTFLEEDTGLKEYLLARNTLKINFDILLAETAGFDTFPSEFCLYCEKEIEVNKLACPDKHEIPRCCVTLLQVPLDNRRVCRQCDAVALDDISKLQEATRMKMEQFYCPLCDIALELNNSVLVENIQR</sequence>
<dbReference type="GO" id="GO:0003725">
    <property type="term" value="F:double-stranded RNA binding"/>
    <property type="evidence" value="ECO:0007669"/>
    <property type="project" value="TreeGrafter"/>
</dbReference>
<evidence type="ECO:0000313" key="4">
    <source>
        <dbReference type="EMBL" id="KAJ6646372.1"/>
    </source>
</evidence>
<protein>
    <submittedName>
        <fullName evidence="4">Interferon-inducible double-stranded RNA-dependent protein kinase activator A like A</fullName>
    </submittedName>
</protein>
<evidence type="ECO:0000256" key="1">
    <source>
        <dbReference type="ARBA" id="ARBA00022884"/>
    </source>
</evidence>
<dbReference type="InterPro" id="IPR014720">
    <property type="entry name" value="dsRBD_dom"/>
</dbReference>
<comment type="caution">
    <text evidence="4">The sequence shown here is derived from an EMBL/GenBank/DDBJ whole genome shotgun (WGS) entry which is preliminary data.</text>
</comment>
<dbReference type="PANTHER" id="PTHR46205:SF3">
    <property type="entry name" value="LOQUACIOUS, ISOFORM B"/>
    <property type="match status" value="1"/>
</dbReference>
<dbReference type="GO" id="GO:0005737">
    <property type="term" value="C:cytoplasm"/>
    <property type="evidence" value="ECO:0007669"/>
    <property type="project" value="TreeGrafter"/>
</dbReference>
<dbReference type="GO" id="GO:0005634">
    <property type="term" value="C:nucleus"/>
    <property type="evidence" value="ECO:0007669"/>
    <property type="project" value="TreeGrafter"/>
</dbReference>
<keyword evidence="4" id="KW-0808">Transferase</keyword>
<dbReference type="GO" id="GO:0030422">
    <property type="term" value="P:siRNA processing"/>
    <property type="evidence" value="ECO:0007669"/>
    <property type="project" value="TreeGrafter"/>
</dbReference>
<dbReference type="PROSITE" id="PS50137">
    <property type="entry name" value="DS_RBD"/>
    <property type="match status" value="2"/>
</dbReference>
<dbReference type="Proteomes" id="UP001151699">
    <property type="component" value="Chromosome A"/>
</dbReference>
<dbReference type="GO" id="GO:0016301">
    <property type="term" value="F:kinase activity"/>
    <property type="evidence" value="ECO:0007669"/>
    <property type="project" value="UniProtKB-KW"/>
</dbReference>
<name>A0A9Q0S5P8_9DIPT</name>
<accession>A0A9Q0S5P8</accession>
<dbReference type="PANTHER" id="PTHR46205">
    <property type="entry name" value="LOQUACIOUS, ISOFORM B"/>
    <property type="match status" value="1"/>
</dbReference>
<keyword evidence="4" id="KW-0418">Kinase</keyword>
<gene>
    <name evidence="4" type="primary">prkra-a_1</name>
    <name evidence="4" type="ORF">Bhyg_01583</name>
</gene>
<feature type="domain" description="DRBM" evidence="3">
    <location>
        <begin position="1"/>
        <end position="24"/>
    </location>
</feature>
<dbReference type="AlphaFoldDB" id="A0A9Q0S5P8"/>
<dbReference type="GO" id="GO:0070578">
    <property type="term" value="C:RISC-loading complex"/>
    <property type="evidence" value="ECO:0007669"/>
    <property type="project" value="TreeGrafter"/>
</dbReference>
<dbReference type="GO" id="GO:0035197">
    <property type="term" value="F:siRNA binding"/>
    <property type="evidence" value="ECO:0007669"/>
    <property type="project" value="TreeGrafter"/>
</dbReference>
<evidence type="ECO:0000256" key="2">
    <source>
        <dbReference type="PROSITE-ProRule" id="PRU00266"/>
    </source>
</evidence>
<dbReference type="OrthoDB" id="6021743at2759"/>
<dbReference type="SUPFAM" id="SSF54768">
    <property type="entry name" value="dsRNA-binding domain-like"/>
    <property type="match status" value="1"/>
</dbReference>
<dbReference type="InterPro" id="IPR051247">
    <property type="entry name" value="RLC_Component"/>
</dbReference>
<feature type="domain" description="DRBM" evidence="3">
    <location>
        <begin position="48"/>
        <end position="116"/>
    </location>
</feature>
<evidence type="ECO:0000259" key="3">
    <source>
        <dbReference type="PROSITE" id="PS50137"/>
    </source>
</evidence>
<dbReference type="EMBL" id="WJQU01000001">
    <property type="protein sequence ID" value="KAJ6646372.1"/>
    <property type="molecule type" value="Genomic_DNA"/>
</dbReference>
<dbReference type="Gene3D" id="3.30.160.20">
    <property type="match status" value="2"/>
</dbReference>
<dbReference type="SMART" id="SM00358">
    <property type="entry name" value="DSRM"/>
    <property type="match status" value="1"/>
</dbReference>
<dbReference type="Pfam" id="PF00035">
    <property type="entry name" value="dsrm"/>
    <property type="match status" value="1"/>
</dbReference>
<organism evidence="4 5">
    <name type="scientific">Pseudolycoriella hygida</name>
    <dbReference type="NCBI Taxonomy" id="35572"/>
    <lineage>
        <taxon>Eukaryota</taxon>
        <taxon>Metazoa</taxon>
        <taxon>Ecdysozoa</taxon>
        <taxon>Arthropoda</taxon>
        <taxon>Hexapoda</taxon>
        <taxon>Insecta</taxon>
        <taxon>Pterygota</taxon>
        <taxon>Neoptera</taxon>
        <taxon>Endopterygota</taxon>
        <taxon>Diptera</taxon>
        <taxon>Nematocera</taxon>
        <taxon>Sciaroidea</taxon>
        <taxon>Sciaridae</taxon>
        <taxon>Pseudolycoriella</taxon>
    </lineage>
</organism>
<dbReference type="CDD" id="cd19863">
    <property type="entry name" value="DSRM_PRKRA-like_rpt2"/>
    <property type="match status" value="1"/>
</dbReference>